<evidence type="ECO:0000256" key="10">
    <source>
        <dbReference type="PROSITE-ProRule" id="PRU01360"/>
    </source>
</evidence>
<dbReference type="STRING" id="1035707.SAMN05216552_101431"/>
<evidence type="ECO:0000259" key="14">
    <source>
        <dbReference type="Pfam" id="PF07715"/>
    </source>
</evidence>
<dbReference type="PROSITE" id="PS52016">
    <property type="entry name" value="TONB_DEPENDENT_REC_3"/>
    <property type="match status" value="1"/>
</dbReference>
<keyword evidence="4 10" id="KW-1134">Transmembrane beta strand</keyword>
<dbReference type="GO" id="GO:0044718">
    <property type="term" value="P:siderophore transmembrane transport"/>
    <property type="evidence" value="ECO:0007669"/>
    <property type="project" value="TreeGrafter"/>
</dbReference>
<comment type="similarity">
    <text evidence="2 10 11">Belongs to the TonB-dependent receptor family.</text>
</comment>
<dbReference type="InterPro" id="IPR039426">
    <property type="entry name" value="TonB-dep_rcpt-like"/>
</dbReference>
<evidence type="ECO:0000256" key="3">
    <source>
        <dbReference type="ARBA" id="ARBA00022448"/>
    </source>
</evidence>
<dbReference type="OrthoDB" id="183532at2"/>
<dbReference type="Gene3D" id="2.40.170.20">
    <property type="entry name" value="TonB-dependent receptor, beta-barrel domain"/>
    <property type="match status" value="1"/>
</dbReference>
<keyword evidence="5 10" id="KW-0812">Transmembrane</keyword>
<keyword evidence="12" id="KW-0732">Signal</keyword>
<dbReference type="InterPro" id="IPR037066">
    <property type="entry name" value="Plug_dom_sf"/>
</dbReference>
<dbReference type="InterPro" id="IPR000531">
    <property type="entry name" value="Beta-barrel_TonB"/>
</dbReference>
<sequence length="673" mass="71926">MHVSPVALAVLAAFAPCAQAAVAAPAGDLLSMSFEELGSIDVSASSLLPTTLLSAGSSITSVGPQEWERGGARRTLEALDGTPGVFVMPHTNGNQVLAIRGYARLTSFTGVAVTLDGVPLTDLYRSSPQYNFPGLNLGVMSQMQLIQGPGSALYGSDAFHGLLALRTHDDEEAGQQGAVAAGGKGYQEAAARFARTLGGGGRWSMAFAENGQGDQERTATRPNPAGGTPIAVARENRFLSRTAVLKASSGAGDGWKFNAGLYLHRYGADNFQGLGSRLAGAGDLGGLDTRFAMLQAGAGRRVGDTGSLELKAYGWWVDNDLAGRLQLPSGAVQRDLYSRQDRVGLQAIYRDSSPSWRTDWALALASEQLNVRDVHVVLHTPAGAFLSDTRNAASDARRRVRSATLELNSRLGRDWRAVYGGRVDDYSDFGRQASPRLGLIYQPNDSGALKLLYGQAFRAPSAAERNGTVNTVLGNAGLKPEVIDSLELVAIRQRDNLLWQASVFKTAWRDGIAIVFRPDIRINQFQNVERNRAHGVTASVTWRAEGWQFEAGGAWVASRNASTGAPYNIQPRRSANASLARGLFDGAGRAGVALRWMDGFDDIPRGDVFAPGRLPSYARADLSYSHTVSKSLTLTAVVRNLFDRDSRLPSPLGSVGGIPDDRVNAILRANLKF</sequence>
<dbReference type="EMBL" id="FPBO01000014">
    <property type="protein sequence ID" value="SFU90751.1"/>
    <property type="molecule type" value="Genomic_DNA"/>
</dbReference>
<feature type="signal peptide" evidence="12">
    <location>
        <begin position="1"/>
        <end position="20"/>
    </location>
</feature>
<proteinExistence type="inferred from homology"/>
<dbReference type="GO" id="GO:0015344">
    <property type="term" value="F:siderophore uptake transmembrane transporter activity"/>
    <property type="evidence" value="ECO:0007669"/>
    <property type="project" value="TreeGrafter"/>
</dbReference>
<keyword evidence="8" id="KW-0675">Receptor</keyword>
<evidence type="ECO:0000259" key="13">
    <source>
        <dbReference type="Pfam" id="PF00593"/>
    </source>
</evidence>
<evidence type="ECO:0000256" key="9">
    <source>
        <dbReference type="ARBA" id="ARBA00023237"/>
    </source>
</evidence>
<evidence type="ECO:0000256" key="7">
    <source>
        <dbReference type="ARBA" id="ARBA00023136"/>
    </source>
</evidence>
<keyword evidence="9 10" id="KW-0998">Cell outer membrane</keyword>
<evidence type="ECO:0000256" key="11">
    <source>
        <dbReference type="RuleBase" id="RU003357"/>
    </source>
</evidence>
<evidence type="ECO:0000256" key="4">
    <source>
        <dbReference type="ARBA" id="ARBA00022452"/>
    </source>
</evidence>
<dbReference type="Gene3D" id="2.170.130.10">
    <property type="entry name" value="TonB-dependent receptor, plug domain"/>
    <property type="match status" value="1"/>
</dbReference>
<organism evidence="15 16">
    <name type="scientific">Pseudoduganella namucuonensis</name>
    <dbReference type="NCBI Taxonomy" id="1035707"/>
    <lineage>
        <taxon>Bacteria</taxon>
        <taxon>Pseudomonadati</taxon>
        <taxon>Pseudomonadota</taxon>
        <taxon>Betaproteobacteria</taxon>
        <taxon>Burkholderiales</taxon>
        <taxon>Oxalobacteraceae</taxon>
        <taxon>Telluria group</taxon>
        <taxon>Pseudoduganella</taxon>
    </lineage>
</organism>
<keyword evidence="16" id="KW-1185">Reference proteome</keyword>
<keyword evidence="6 11" id="KW-0798">TonB box</keyword>
<dbReference type="PANTHER" id="PTHR30069:SF39">
    <property type="entry name" value="BLL6183 PROTEIN"/>
    <property type="match status" value="1"/>
</dbReference>
<dbReference type="GO" id="GO:0009279">
    <property type="term" value="C:cell outer membrane"/>
    <property type="evidence" value="ECO:0007669"/>
    <property type="project" value="UniProtKB-SubCell"/>
</dbReference>
<comment type="subcellular location">
    <subcellularLocation>
        <location evidence="1 10">Cell outer membrane</location>
        <topology evidence="1 10">Multi-pass membrane protein</topology>
    </subcellularLocation>
</comment>
<name>A0A1I7K058_9BURK</name>
<evidence type="ECO:0000256" key="5">
    <source>
        <dbReference type="ARBA" id="ARBA00022692"/>
    </source>
</evidence>
<dbReference type="InterPro" id="IPR012910">
    <property type="entry name" value="Plug_dom"/>
</dbReference>
<dbReference type="InterPro" id="IPR036942">
    <property type="entry name" value="Beta-barrel_TonB_sf"/>
</dbReference>
<keyword evidence="3 10" id="KW-0813">Transport</keyword>
<protein>
    <submittedName>
        <fullName evidence="15">Iron complex outermembrane recepter protein</fullName>
    </submittedName>
</protein>
<feature type="chain" id="PRO_5011648254" evidence="12">
    <location>
        <begin position="21"/>
        <end position="673"/>
    </location>
</feature>
<evidence type="ECO:0000256" key="6">
    <source>
        <dbReference type="ARBA" id="ARBA00023077"/>
    </source>
</evidence>
<reference evidence="16" key="1">
    <citation type="submission" date="2016-10" db="EMBL/GenBank/DDBJ databases">
        <authorList>
            <person name="Varghese N."/>
            <person name="Submissions S."/>
        </authorList>
    </citation>
    <scope>NUCLEOTIDE SEQUENCE [LARGE SCALE GENOMIC DNA]</scope>
    <source>
        <strain evidence="16">CGMCC 1.11014</strain>
    </source>
</reference>
<dbReference type="Proteomes" id="UP000199391">
    <property type="component" value="Unassembled WGS sequence"/>
</dbReference>
<gene>
    <name evidence="15" type="ORF">SAMN05216552_101431</name>
</gene>
<evidence type="ECO:0000256" key="2">
    <source>
        <dbReference type="ARBA" id="ARBA00009810"/>
    </source>
</evidence>
<evidence type="ECO:0000256" key="1">
    <source>
        <dbReference type="ARBA" id="ARBA00004571"/>
    </source>
</evidence>
<keyword evidence="7 10" id="KW-0472">Membrane</keyword>
<evidence type="ECO:0000256" key="8">
    <source>
        <dbReference type="ARBA" id="ARBA00023170"/>
    </source>
</evidence>
<dbReference type="Pfam" id="PF00593">
    <property type="entry name" value="TonB_dep_Rec_b-barrel"/>
    <property type="match status" value="1"/>
</dbReference>
<dbReference type="Pfam" id="PF07715">
    <property type="entry name" value="Plug"/>
    <property type="match status" value="1"/>
</dbReference>
<evidence type="ECO:0000256" key="12">
    <source>
        <dbReference type="SAM" id="SignalP"/>
    </source>
</evidence>
<dbReference type="SUPFAM" id="SSF56935">
    <property type="entry name" value="Porins"/>
    <property type="match status" value="1"/>
</dbReference>
<feature type="domain" description="TonB-dependent receptor-like beta-barrel" evidence="13">
    <location>
        <begin position="257"/>
        <end position="641"/>
    </location>
</feature>
<feature type="domain" description="TonB-dependent receptor plug" evidence="14">
    <location>
        <begin position="54"/>
        <end position="161"/>
    </location>
</feature>
<accession>A0A1I7K058</accession>
<dbReference type="AlphaFoldDB" id="A0A1I7K058"/>
<evidence type="ECO:0000313" key="15">
    <source>
        <dbReference type="EMBL" id="SFU90751.1"/>
    </source>
</evidence>
<evidence type="ECO:0000313" key="16">
    <source>
        <dbReference type="Proteomes" id="UP000199391"/>
    </source>
</evidence>
<dbReference type="PANTHER" id="PTHR30069">
    <property type="entry name" value="TONB-DEPENDENT OUTER MEMBRANE RECEPTOR"/>
    <property type="match status" value="1"/>
</dbReference>